<dbReference type="PROSITE" id="PS51820">
    <property type="entry name" value="PA14"/>
    <property type="match status" value="4"/>
</dbReference>
<dbReference type="InterPro" id="IPR011658">
    <property type="entry name" value="PA14_dom"/>
</dbReference>
<reference evidence="2 3" key="1">
    <citation type="submission" date="2017-07" db="EMBL/GenBank/DDBJ databases">
        <title>Isolation and whole genome analysis of endospore-forming bacteria from heroin.</title>
        <authorList>
            <person name="Kalinowski J."/>
            <person name="Ahrens B."/>
            <person name="Al-Dilaimi A."/>
            <person name="Winkler A."/>
            <person name="Wibberg D."/>
            <person name="Schleenbecker U."/>
            <person name="Ruckert C."/>
            <person name="Wolfel R."/>
            <person name="Grass G."/>
        </authorList>
    </citation>
    <scope>NUCLEOTIDE SEQUENCE [LARGE SCALE GENOMIC DNA]</scope>
    <source>
        <strain evidence="2 3">7521-2</strain>
    </source>
</reference>
<sequence>MLLMSPQTNIKAAENTWSSNFYNNKNLSETPVSKSYNNIRFNWGKNEPIAGINKDNFSASFEKNITISESQKDYFLHTYADDGVRMYLDNQKKIDRWTSSSRNYSAAPMTNLSAGNHTVKTEYYEGGGNAVLFADMLPFGSWIGYFYNNEKFSGNPEDALVFTPDKNGNLSFDYQYGKPNAKGIGSNHFSAKFFTYKKLPAGNYILQTKHDDDTRIYIDGKLVLDSDRVSQDTRLIKIENSQGKDVHEIRIEYVEKTGKSYLQFSLKPVQEALSTSTWFASYFNNTNVSGNAFVSTGIKDIKYNWGKSAPNASTNKDNFSASFYKLLNKGDYFVYTFADDGVRAKINNSILFDRWTGSSGKANKALITNLNQNNNVFQLDYLEKTGKAFVNADVLPLGQWLGYYYSNTSLKGAPANKTILKGDGKGAFSFNYGKNAPMSGIPKDNFSASFTTALRLNQGEYVIRSVADDGIRVYVDDKLVINRWTSANSKEDAYKINISDRTNEADSSKRNIHWIRVEYLEKKGNAKLNFDIKPINQVVTNQEWMNIFYPNTSLSGNGTVIGGLNSKNKVSSIQYLWKKDAPIAGMPKDNFSASFLRKVSGNNDYFVSTFADDGIRVKLDNKTVIDRWKNSSGTFDKAIIKGAGKGEHIIQTDYMEKTGNAYAFADIQPLGNWVAYYYNNKNLSGAPVTSNVINNSNSNTLTKDYGKNAPISKINKDNFSAKYVTAKRLDAGEYVIRGLSDDGVRVYIDGKLVVDNWKNGSYREKATKVKIDNVNGDNVHWIEVRYYDNKSTAKFQVSIQPYNEQNMIDGTWYAEYYPEVINKNQSPSYKVTDSKRNVVIGGKDSLNKIYNIDFNWKKGSPDSAIPSNKFSAVYKKVLNVTENSNYNFKLKADNGAVLEVDGKVLIDAWNGNIGKTKEVIGYYLPKGKHTFVIKYYEGSGDAHLSFDMEKSKVVTKTYNDLKTSLNDAVNIQLSKNAQTDKKYKAYMREDAFEYVSSKNDYAFVKSGTWNVRGGTSKNSWVIGTFKGDYKVTILSKTAKKDSDGKYWYEVDFYKYSVPVGKVKPDITPKYTVKYNTWVNASPTDIKYYMNPSNFENDNKQKLQFLLLSSSANLNSKEVNDKILKNRGILAGKGSSFNKAGEKYGINEIYLISHALLETGNGTSSLATGIKVSSVDGKKVTPKTVYNMYGIGAVDGSAVKSGSEYAYKMGWDTAEKAIIGGAEFIGKNYINNATYKQDTLYKMRWNPSKPGVHQYATDIGWASKQVSSMYNLYNMLTSYRMDLEIPKYK</sequence>
<feature type="domain" description="PA14" evidence="1">
    <location>
        <begin position="12"/>
        <end position="159"/>
    </location>
</feature>
<dbReference type="Pfam" id="PF01832">
    <property type="entry name" value="Glucosaminidase"/>
    <property type="match status" value="1"/>
</dbReference>
<evidence type="ECO:0000313" key="2">
    <source>
        <dbReference type="EMBL" id="PAD80657.1"/>
    </source>
</evidence>
<dbReference type="Gene3D" id="1.10.530.10">
    <property type="match status" value="1"/>
</dbReference>
<protein>
    <recommendedName>
        <fullName evidence="1">PA14 domain-containing protein</fullName>
    </recommendedName>
</protein>
<dbReference type="Pfam" id="PF07691">
    <property type="entry name" value="PA14"/>
    <property type="match status" value="6"/>
</dbReference>
<dbReference type="Gene3D" id="3.90.182.10">
    <property type="entry name" value="Toxin - Anthrax Protective Antigen,domain 1"/>
    <property type="match status" value="6"/>
</dbReference>
<dbReference type="GO" id="GO:0004040">
    <property type="term" value="F:amidase activity"/>
    <property type="evidence" value="ECO:0007669"/>
    <property type="project" value="InterPro"/>
</dbReference>
<dbReference type="SUPFAM" id="SSF56988">
    <property type="entry name" value="Anthrax protective antigen"/>
    <property type="match status" value="6"/>
</dbReference>
<organism evidence="2 3">
    <name type="scientific">Niallia circulans</name>
    <name type="common">Bacillus circulans</name>
    <dbReference type="NCBI Taxonomy" id="1397"/>
    <lineage>
        <taxon>Bacteria</taxon>
        <taxon>Bacillati</taxon>
        <taxon>Bacillota</taxon>
        <taxon>Bacilli</taxon>
        <taxon>Bacillales</taxon>
        <taxon>Bacillaceae</taxon>
        <taxon>Niallia</taxon>
    </lineage>
</organism>
<accession>A0AA91TMQ8</accession>
<dbReference type="InterPro" id="IPR002901">
    <property type="entry name" value="MGlyc_endo_b_GlcNAc-like_dom"/>
</dbReference>
<dbReference type="Proteomes" id="UP000216961">
    <property type="component" value="Unassembled WGS sequence"/>
</dbReference>
<dbReference type="SMART" id="SM00758">
    <property type="entry name" value="PA14"/>
    <property type="match status" value="5"/>
</dbReference>
<dbReference type="SMART" id="SM00047">
    <property type="entry name" value="LYZ2"/>
    <property type="match status" value="1"/>
</dbReference>
<evidence type="ECO:0000259" key="1">
    <source>
        <dbReference type="PROSITE" id="PS51820"/>
    </source>
</evidence>
<feature type="domain" description="PA14" evidence="1">
    <location>
        <begin position="668"/>
        <end position="815"/>
    </location>
</feature>
<dbReference type="InterPro" id="IPR037524">
    <property type="entry name" value="PA14/GLEYA"/>
</dbReference>
<feature type="domain" description="PA14" evidence="1">
    <location>
        <begin position="807"/>
        <end position="962"/>
    </location>
</feature>
<gene>
    <name evidence="2" type="ORF">CHH57_23850</name>
</gene>
<evidence type="ECO:0000313" key="3">
    <source>
        <dbReference type="Proteomes" id="UP000216961"/>
    </source>
</evidence>
<name>A0AA91TMQ8_NIACI</name>
<comment type="caution">
    <text evidence="2">The sequence shown here is derived from an EMBL/GenBank/DDBJ whole genome shotgun (WGS) entry which is preliminary data.</text>
</comment>
<dbReference type="EMBL" id="NPBQ01000147">
    <property type="protein sequence ID" value="PAD80657.1"/>
    <property type="molecule type" value="Genomic_DNA"/>
</dbReference>
<proteinExistence type="predicted"/>
<feature type="domain" description="PA14" evidence="1">
    <location>
        <begin position="395"/>
        <end position="558"/>
    </location>
</feature>